<dbReference type="OrthoDB" id="9799092at2"/>
<dbReference type="Pfam" id="PF00583">
    <property type="entry name" value="Acetyltransf_1"/>
    <property type="match status" value="1"/>
</dbReference>
<dbReference type="Proteomes" id="UP000291189">
    <property type="component" value="Unassembled WGS sequence"/>
</dbReference>
<dbReference type="InterPro" id="IPR050832">
    <property type="entry name" value="Bact_Acetyltransf"/>
</dbReference>
<feature type="domain" description="N-acetyltransferase" evidence="3">
    <location>
        <begin position="3"/>
        <end position="144"/>
    </location>
</feature>
<sequence>MPLTIRPGTPGDADALVELWHAAGLRFRPHEVAGELASVTSRDPEIVLVAEDGSGLVGSVFGAFDGRRGWVNRLATRPDRRGEGVARALMDRLEDALRAKGCTKVNLLVQRSNADVLEFYARRGYVADDVVFIGKRLVEEPDEDG</sequence>
<keyword evidence="1 4" id="KW-0808">Transferase</keyword>
<keyword evidence="5" id="KW-1185">Reference proteome</keyword>
<dbReference type="RefSeq" id="WP_129986622.1">
    <property type="nucleotide sequence ID" value="NZ_SDPU01000020.1"/>
</dbReference>
<dbReference type="GO" id="GO:0016747">
    <property type="term" value="F:acyltransferase activity, transferring groups other than amino-acyl groups"/>
    <property type="evidence" value="ECO:0007669"/>
    <property type="project" value="InterPro"/>
</dbReference>
<evidence type="ECO:0000313" key="4">
    <source>
        <dbReference type="EMBL" id="RYU12803.1"/>
    </source>
</evidence>
<comment type="caution">
    <text evidence="4">The sequence shown here is derived from an EMBL/GenBank/DDBJ whole genome shotgun (WGS) entry which is preliminary data.</text>
</comment>
<dbReference type="SUPFAM" id="SSF55729">
    <property type="entry name" value="Acyl-CoA N-acyltransferases (Nat)"/>
    <property type="match status" value="1"/>
</dbReference>
<dbReference type="InterPro" id="IPR000182">
    <property type="entry name" value="GNAT_dom"/>
</dbReference>
<dbReference type="PROSITE" id="PS51186">
    <property type="entry name" value="GNAT"/>
    <property type="match status" value="1"/>
</dbReference>
<dbReference type="EMBL" id="SDPU01000020">
    <property type="protein sequence ID" value="RYU12803.1"/>
    <property type="molecule type" value="Genomic_DNA"/>
</dbReference>
<keyword evidence="2" id="KW-0012">Acyltransferase</keyword>
<name>A0A4Q5J353_9ACTN</name>
<dbReference type="Gene3D" id="3.40.630.30">
    <property type="match status" value="1"/>
</dbReference>
<dbReference type="CDD" id="cd04301">
    <property type="entry name" value="NAT_SF"/>
    <property type="match status" value="1"/>
</dbReference>
<evidence type="ECO:0000256" key="1">
    <source>
        <dbReference type="ARBA" id="ARBA00022679"/>
    </source>
</evidence>
<gene>
    <name evidence="4" type="ORF">ETU37_07460</name>
</gene>
<dbReference type="NCBIfam" id="NF002959">
    <property type="entry name" value="PRK03624.1"/>
    <property type="match status" value="1"/>
</dbReference>
<organism evidence="4 5">
    <name type="scientific">Nocardioides iriomotensis</name>
    <dbReference type="NCBI Taxonomy" id="715784"/>
    <lineage>
        <taxon>Bacteria</taxon>
        <taxon>Bacillati</taxon>
        <taxon>Actinomycetota</taxon>
        <taxon>Actinomycetes</taxon>
        <taxon>Propionibacteriales</taxon>
        <taxon>Nocardioidaceae</taxon>
        <taxon>Nocardioides</taxon>
    </lineage>
</organism>
<reference evidence="4 5" key="1">
    <citation type="submission" date="2019-01" db="EMBL/GenBank/DDBJ databases">
        <title>Nocardioides guangzhouensis sp. nov., an actinobacterium isolated from soil.</title>
        <authorList>
            <person name="Fu Y."/>
            <person name="Cai Y."/>
            <person name="Lin Z."/>
            <person name="Chen P."/>
        </authorList>
    </citation>
    <scope>NUCLEOTIDE SEQUENCE [LARGE SCALE GENOMIC DNA]</scope>
    <source>
        <strain evidence="4 5">NBRC 105384</strain>
    </source>
</reference>
<dbReference type="InterPro" id="IPR016181">
    <property type="entry name" value="Acyl_CoA_acyltransferase"/>
</dbReference>
<evidence type="ECO:0000256" key="2">
    <source>
        <dbReference type="ARBA" id="ARBA00023315"/>
    </source>
</evidence>
<evidence type="ECO:0000259" key="3">
    <source>
        <dbReference type="PROSITE" id="PS51186"/>
    </source>
</evidence>
<proteinExistence type="predicted"/>
<evidence type="ECO:0000313" key="5">
    <source>
        <dbReference type="Proteomes" id="UP000291189"/>
    </source>
</evidence>
<dbReference type="PANTHER" id="PTHR43877">
    <property type="entry name" value="AMINOALKYLPHOSPHONATE N-ACETYLTRANSFERASE-RELATED-RELATED"/>
    <property type="match status" value="1"/>
</dbReference>
<dbReference type="AlphaFoldDB" id="A0A4Q5J353"/>
<protein>
    <submittedName>
        <fullName evidence="4">GNAT family acetyltransferase</fullName>
    </submittedName>
</protein>
<accession>A0A4Q5J353</accession>